<keyword evidence="2" id="KW-0677">Repeat</keyword>
<feature type="repeat" description="PPR" evidence="3">
    <location>
        <begin position="294"/>
        <end position="328"/>
    </location>
</feature>
<dbReference type="EMBL" id="JAMYWD010000010">
    <property type="protein sequence ID" value="KAJ4957402.1"/>
    <property type="molecule type" value="Genomic_DNA"/>
</dbReference>
<dbReference type="Pfam" id="PF01535">
    <property type="entry name" value="PPR"/>
    <property type="match status" value="1"/>
</dbReference>
<dbReference type="NCBIfam" id="TIGR00756">
    <property type="entry name" value="PPR"/>
    <property type="match status" value="3"/>
</dbReference>
<dbReference type="PANTHER" id="PTHR47938">
    <property type="entry name" value="RESPIRATORY COMPLEX I CHAPERONE (CIA84), PUTATIVE (AFU_ORTHOLOGUE AFUA_2G06020)-RELATED"/>
    <property type="match status" value="1"/>
</dbReference>
<keyword evidence="5" id="KW-1185">Reference proteome</keyword>
<dbReference type="Proteomes" id="UP001141806">
    <property type="component" value="Unassembled WGS sequence"/>
</dbReference>
<dbReference type="PROSITE" id="PS51375">
    <property type="entry name" value="PPR"/>
    <property type="match status" value="4"/>
</dbReference>
<evidence type="ECO:0000256" key="2">
    <source>
        <dbReference type="ARBA" id="ARBA00022737"/>
    </source>
</evidence>
<organism evidence="4 5">
    <name type="scientific">Protea cynaroides</name>
    <dbReference type="NCBI Taxonomy" id="273540"/>
    <lineage>
        <taxon>Eukaryota</taxon>
        <taxon>Viridiplantae</taxon>
        <taxon>Streptophyta</taxon>
        <taxon>Embryophyta</taxon>
        <taxon>Tracheophyta</taxon>
        <taxon>Spermatophyta</taxon>
        <taxon>Magnoliopsida</taxon>
        <taxon>Proteales</taxon>
        <taxon>Proteaceae</taxon>
        <taxon>Protea</taxon>
    </lineage>
</organism>
<dbReference type="OrthoDB" id="185373at2759"/>
<feature type="repeat" description="PPR" evidence="3">
    <location>
        <begin position="364"/>
        <end position="398"/>
    </location>
</feature>
<dbReference type="GO" id="GO:0003729">
    <property type="term" value="F:mRNA binding"/>
    <property type="evidence" value="ECO:0007669"/>
    <property type="project" value="TreeGrafter"/>
</dbReference>
<sequence>MAVKFYRLSSLLNRSNYFFPSSFLPLCTLINGRNSSSQNPKTEMAFVSSSLLSHLSHRSIFSSTSLLCNPEETPKVLTSSPENPMMFSPRTRTPLEKQFESWIDKLKPGFTPADVDDALCSQSDPDLALDIFRWTAQQRCYKHNHVTYHTMINIAVTGKRFGHAETLMDEVLAGACSGTIPLYNSMIRFCCSQKRLFSRSFDVYKKMQRLPDCKPSLETYTMLLNAVLRKFSKLNICYAYLHAVRSLLKQMKASGVIPDTHVLNMIIKAYSKCLQMDEAVRIFREMGLYGWEPNAFTYSYIVKGFCEKGKVKPGLGFYMDMRDKSLVPTSSTYMTLICSLAMEQMFEDAINILFDMLANSMSPDLLTHKTLLGELCREGRGNEALELLEELKNKDVLMGEKTYNNLLREVHFRSQD</sequence>
<evidence type="ECO:0008006" key="6">
    <source>
        <dbReference type="Google" id="ProtNLM"/>
    </source>
</evidence>
<comment type="caution">
    <text evidence="4">The sequence shown here is derived from an EMBL/GenBank/DDBJ whole genome shotgun (WGS) entry which is preliminary data.</text>
</comment>
<dbReference type="InterPro" id="IPR011990">
    <property type="entry name" value="TPR-like_helical_dom_sf"/>
</dbReference>
<dbReference type="AlphaFoldDB" id="A0A9Q0H4E0"/>
<dbReference type="InterPro" id="IPR002885">
    <property type="entry name" value="PPR_rpt"/>
</dbReference>
<evidence type="ECO:0000313" key="4">
    <source>
        <dbReference type="EMBL" id="KAJ4957402.1"/>
    </source>
</evidence>
<dbReference type="Pfam" id="PF13041">
    <property type="entry name" value="PPR_2"/>
    <property type="match status" value="1"/>
</dbReference>
<dbReference type="Gene3D" id="1.25.40.10">
    <property type="entry name" value="Tetratricopeptide repeat domain"/>
    <property type="match status" value="3"/>
</dbReference>
<feature type="repeat" description="PPR" evidence="3">
    <location>
        <begin position="259"/>
        <end position="293"/>
    </location>
</feature>
<evidence type="ECO:0000313" key="5">
    <source>
        <dbReference type="Proteomes" id="UP001141806"/>
    </source>
</evidence>
<proteinExistence type="inferred from homology"/>
<name>A0A9Q0H4E0_9MAGN</name>
<accession>A0A9Q0H4E0</accession>
<dbReference type="Pfam" id="PF12854">
    <property type="entry name" value="PPR_1"/>
    <property type="match status" value="1"/>
</dbReference>
<evidence type="ECO:0000256" key="1">
    <source>
        <dbReference type="ARBA" id="ARBA00007626"/>
    </source>
</evidence>
<evidence type="ECO:0000256" key="3">
    <source>
        <dbReference type="PROSITE-ProRule" id="PRU00708"/>
    </source>
</evidence>
<protein>
    <recommendedName>
        <fullName evidence="6">Pentatricopeptide repeat-containing protein</fullName>
    </recommendedName>
</protein>
<feature type="repeat" description="PPR" evidence="3">
    <location>
        <begin position="329"/>
        <end position="363"/>
    </location>
</feature>
<dbReference type="PANTHER" id="PTHR47938:SF2">
    <property type="entry name" value="OS06G0184866 PROTEIN"/>
    <property type="match status" value="1"/>
</dbReference>
<gene>
    <name evidence="4" type="ORF">NE237_024513</name>
</gene>
<reference evidence="4" key="1">
    <citation type="journal article" date="2023" name="Plant J.">
        <title>The genome of the king protea, Protea cynaroides.</title>
        <authorList>
            <person name="Chang J."/>
            <person name="Duong T.A."/>
            <person name="Schoeman C."/>
            <person name="Ma X."/>
            <person name="Roodt D."/>
            <person name="Barker N."/>
            <person name="Li Z."/>
            <person name="Van de Peer Y."/>
            <person name="Mizrachi E."/>
        </authorList>
    </citation>
    <scope>NUCLEOTIDE SEQUENCE</scope>
    <source>
        <tissue evidence="4">Young leaves</tissue>
    </source>
</reference>
<comment type="similarity">
    <text evidence="1">Belongs to the PPR family. P subfamily.</text>
</comment>